<gene>
    <name evidence="1" type="ORF">A3SI_04897</name>
</gene>
<dbReference type="RefSeq" id="WP_009053747.1">
    <property type="nucleotide sequence ID" value="NZ_AJYA01000009.1"/>
</dbReference>
<evidence type="ECO:0000313" key="2">
    <source>
        <dbReference type="Proteomes" id="UP000005551"/>
    </source>
</evidence>
<reference evidence="1 2" key="1">
    <citation type="submission" date="2012-05" db="EMBL/GenBank/DDBJ databases">
        <title>Genome sequence of Nitritalea halalkaliphila LW7.</title>
        <authorList>
            <person name="Jangir P.K."/>
            <person name="Singh A."/>
            <person name="Shivaji S."/>
            <person name="Sharma R."/>
        </authorList>
    </citation>
    <scope>NUCLEOTIDE SEQUENCE [LARGE SCALE GENOMIC DNA]</scope>
    <source>
        <strain evidence="1 2">LW7</strain>
    </source>
</reference>
<dbReference type="EMBL" id="AJYA01000009">
    <property type="protein sequence ID" value="EIM78104.1"/>
    <property type="molecule type" value="Genomic_DNA"/>
</dbReference>
<name>I5C8F2_9BACT</name>
<proteinExistence type="predicted"/>
<dbReference type="AlphaFoldDB" id="I5C8F2"/>
<keyword evidence="2" id="KW-1185">Reference proteome</keyword>
<evidence type="ECO:0000313" key="1">
    <source>
        <dbReference type="EMBL" id="EIM78104.1"/>
    </source>
</evidence>
<dbReference type="OrthoDB" id="981960at2"/>
<sequence length="79" mass="9374">MEQHGIIRLEQRNLKSGKKQVKFYIDDARRPRYGYLLLDEPKPISAIIDEILKRSMRQRGLHALSLHAQDDHCFYMYSA</sequence>
<comment type="caution">
    <text evidence="1">The sequence shown here is derived from an EMBL/GenBank/DDBJ whole genome shotgun (WGS) entry which is preliminary data.</text>
</comment>
<dbReference type="Proteomes" id="UP000005551">
    <property type="component" value="Unassembled WGS sequence"/>
</dbReference>
<accession>I5C8F2</accession>
<organism evidence="1 2">
    <name type="scientific">Nitritalea halalkaliphila LW7</name>
    <dbReference type="NCBI Taxonomy" id="1189621"/>
    <lineage>
        <taxon>Bacteria</taxon>
        <taxon>Pseudomonadati</taxon>
        <taxon>Bacteroidota</taxon>
        <taxon>Cytophagia</taxon>
        <taxon>Cytophagales</taxon>
        <taxon>Cyclobacteriaceae</taxon>
        <taxon>Nitritalea</taxon>
    </lineage>
</organism>
<protein>
    <submittedName>
        <fullName evidence="1">Uncharacterized protein</fullName>
    </submittedName>
</protein>
<dbReference type="STRING" id="1189621.A3SI_04897"/>